<reference evidence="1" key="1">
    <citation type="submission" date="2014-09" db="EMBL/GenBank/DDBJ databases">
        <authorList>
            <person name="Magalhaes I.L.F."/>
            <person name="Oliveira U."/>
            <person name="Santos F.R."/>
            <person name="Vidigal T.H.D.A."/>
            <person name="Brescovit A.D."/>
            <person name="Santos A.J."/>
        </authorList>
    </citation>
    <scope>NUCLEOTIDE SEQUENCE</scope>
    <source>
        <tissue evidence="1">Shoot tissue taken approximately 20 cm above the soil surface</tissue>
    </source>
</reference>
<organism evidence="1">
    <name type="scientific">Arundo donax</name>
    <name type="common">Giant reed</name>
    <name type="synonym">Donax arundinaceus</name>
    <dbReference type="NCBI Taxonomy" id="35708"/>
    <lineage>
        <taxon>Eukaryota</taxon>
        <taxon>Viridiplantae</taxon>
        <taxon>Streptophyta</taxon>
        <taxon>Embryophyta</taxon>
        <taxon>Tracheophyta</taxon>
        <taxon>Spermatophyta</taxon>
        <taxon>Magnoliopsida</taxon>
        <taxon>Liliopsida</taxon>
        <taxon>Poales</taxon>
        <taxon>Poaceae</taxon>
        <taxon>PACMAD clade</taxon>
        <taxon>Arundinoideae</taxon>
        <taxon>Arundineae</taxon>
        <taxon>Arundo</taxon>
    </lineage>
</organism>
<sequence>MKSLQLPNTENSRLYVGISSQLATDQQFTTKYKTTYIHEENVGVQKEME</sequence>
<accession>A0A0A9HID0</accession>
<name>A0A0A9HID0_ARUDO</name>
<dbReference type="AlphaFoldDB" id="A0A0A9HID0"/>
<evidence type="ECO:0000313" key="1">
    <source>
        <dbReference type="EMBL" id="JAE32628.1"/>
    </source>
</evidence>
<protein>
    <submittedName>
        <fullName evidence="1">Uncharacterized protein</fullName>
    </submittedName>
</protein>
<proteinExistence type="predicted"/>
<dbReference type="EMBL" id="GBRH01165268">
    <property type="protein sequence ID" value="JAE32628.1"/>
    <property type="molecule type" value="Transcribed_RNA"/>
</dbReference>
<reference evidence="1" key="2">
    <citation type="journal article" date="2015" name="Data Brief">
        <title>Shoot transcriptome of the giant reed, Arundo donax.</title>
        <authorList>
            <person name="Barrero R.A."/>
            <person name="Guerrero F.D."/>
            <person name="Moolhuijzen P."/>
            <person name="Goolsby J.A."/>
            <person name="Tidwell J."/>
            <person name="Bellgard S.E."/>
            <person name="Bellgard M.I."/>
        </authorList>
    </citation>
    <scope>NUCLEOTIDE SEQUENCE</scope>
    <source>
        <tissue evidence="1">Shoot tissue taken approximately 20 cm above the soil surface</tissue>
    </source>
</reference>